<reference evidence="2 3" key="1">
    <citation type="submission" date="2019-07" db="EMBL/GenBank/DDBJ databases">
        <title>Insights of Desulfuromonas acetexigens electromicrobiology.</title>
        <authorList>
            <person name="Katuri K."/>
            <person name="Sapireddy V."/>
            <person name="Shaw D.R."/>
            <person name="Saikaly P."/>
        </authorList>
    </citation>
    <scope>NUCLEOTIDE SEQUENCE [LARGE SCALE GENOMIC DNA]</scope>
    <source>
        <strain evidence="2 3">2873</strain>
    </source>
</reference>
<keyword evidence="1" id="KW-1133">Transmembrane helix</keyword>
<organism evidence="2 3">
    <name type="scientific">Trichloromonas acetexigens</name>
    <dbReference type="NCBI Taxonomy" id="38815"/>
    <lineage>
        <taxon>Bacteria</taxon>
        <taxon>Pseudomonadati</taxon>
        <taxon>Thermodesulfobacteriota</taxon>
        <taxon>Desulfuromonadia</taxon>
        <taxon>Desulfuromonadales</taxon>
        <taxon>Trichloromonadaceae</taxon>
        <taxon>Trichloromonas</taxon>
    </lineage>
</organism>
<sequence>MKQNDEVCLRKFIGRSLLSVLLGGWLLVCACSPARENAPLTLAGEGRLIVEMAGFRNSQGMARVWLFASAEGFPDEEKGALASAQGEIRDGRCEVTFPQLPFGAYAVSVLHDEDGDNRMAANLFGMPREGFGLSNGLGTRRLGPPDFAEARFLFMMDGLRVPVRVEYLDRRRDEQRRRRQSP</sequence>
<dbReference type="EMBL" id="VJVV01000007">
    <property type="protein sequence ID" value="TRO80556.1"/>
    <property type="molecule type" value="Genomic_DNA"/>
</dbReference>
<dbReference type="PROSITE" id="PS51257">
    <property type="entry name" value="PROKAR_LIPOPROTEIN"/>
    <property type="match status" value="1"/>
</dbReference>
<keyword evidence="1" id="KW-0472">Membrane</keyword>
<keyword evidence="1" id="KW-0812">Transmembrane</keyword>
<dbReference type="OrthoDB" id="9788332at2"/>
<protein>
    <submittedName>
        <fullName evidence="2">DUF2141 domain-containing protein</fullName>
    </submittedName>
</protein>
<feature type="transmembrane region" description="Helical" evidence="1">
    <location>
        <begin position="12"/>
        <end position="28"/>
    </location>
</feature>
<dbReference type="Pfam" id="PF09912">
    <property type="entry name" value="DUF2141"/>
    <property type="match status" value="1"/>
</dbReference>
<keyword evidence="3" id="KW-1185">Reference proteome</keyword>
<dbReference type="Proteomes" id="UP000317155">
    <property type="component" value="Unassembled WGS sequence"/>
</dbReference>
<evidence type="ECO:0000313" key="3">
    <source>
        <dbReference type="Proteomes" id="UP000317155"/>
    </source>
</evidence>
<evidence type="ECO:0000256" key="1">
    <source>
        <dbReference type="SAM" id="Phobius"/>
    </source>
</evidence>
<gene>
    <name evidence="2" type="ORF">FL622_10690</name>
</gene>
<evidence type="ECO:0000313" key="2">
    <source>
        <dbReference type="EMBL" id="TRO80556.1"/>
    </source>
</evidence>
<proteinExistence type="predicted"/>
<dbReference type="InterPro" id="IPR018673">
    <property type="entry name" value="DUF2141"/>
</dbReference>
<comment type="caution">
    <text evidence="2">The sequence shown here is derived from an EMBL/GenBank/DDBJ whole genome shotgun (WGS) entry which is preliminary data.</text>
</comment>
<accession>A0A550JBD2</accession>
<dbReference type="AlphaFoldDB" id="A0A550JBD2"/>
<name>A0A550JBD2_9BACT</name>